<dbReference type="InterPro" id="IPR003439">
    <property type="entry name" value="ABC_transporter-like_ATP-bd"/>
</dbReference>
<dbReference type="GO" id="GO:0016887">
    <property type="term" value="F:ATP hydrolysis activity"/>
    <property type="evidence" value="ECO:0007669"/>
    <property type="project" value="InterPro"/>
</dbReference>
<dbReference type="PANTHER" id="PTHR24223">
    <property type="entry name" value="ATP-BINDING CASSETTE SUB-FAMILY C"/>
    <property type="match status" value="1"/>
</dbReference>
<dbReference type="GO" id="GO:0005886">
    <property type="term" value="C:plasma membrane"/>
    <property type="evidence" value="ECO:0007669"/>
    <property type="project" value="UniProtKB-SubCell"/>
</dbReference>
<sequence>MRAQFSSIAAGQWLSIRLSIIAVSIVAAIAVSAVIQHQITGVDSGLVALAITYALSLTGLLNGLLGSFIETEKEMVSVERIEDYLTNVEMEDDRGEAEVAFDFAGRVQFDQVSLRYNSYLPLALDNINLSINAGEKVAIVGRTGSGKSSLFQALLRMIPIESGKITLDGVSISSVPLPVLRRAFGVVPQHPFIFSGSLYENLIVGCEHVDQSQVANIARVAHLDTLMTRIGGLDGQIDEGGKNLSFGERQIISICRVLLAKCKQVVLIDEATSHLDAAVHRRMMSLISVHLPMATVICITHVLHGLSDFDTVIEMANGKVLRQGPPTEPISHEIRS</sequence>
<keyword evidence="13" id="KW-1185">Reference proteome</keyword>
<name>A0A2G9URQ0_TELCI</name>
<evidence type="ECO:0000256" key="7">
    <source>
        <dbReference type="ARBA" id="ARBA00022989"/>
    </source>
</evidence>
<protein>
    <submittedName>
        <fullName evidence="12">ABC transporter, ATP-binding protein</fullName>
    </submittedName>
</protein>
<evidence type="ECO:0000256" key="8">
    <source>
        <dbReference type="ARBA" id="ARBA00023136"/>
    </source>
</evidence>
<organism evidence="12 13">
    <name type="scientific">Teladorsagia circumcincta</name>
    <name type="common">Brown stomach worm</name>
    <name type="synonym">Ostertagia circumcincta</name>
    <dbReference type="NCBI Taxonomy" id="45464"/>
    <lineage>
        <taxon>Eukaryota</taxon>
        <taxon>Metazoa</taxon>
        <taxon>Ecdysozoa</taxon>
        <taxon>Nematoda</taxon>
        <taxon>Chromadorea</taxon>
        <taxon>Rhabditida</taxon>
        <taxon>Rhabditina</taxon>
        <taxon>Rhabditomorpha</taxon>
        <taxon>Strongyloidea</taxon>
        <taxon>Trichostrongylidae</taxon>
        <taxon>Teladorsagia</taxon>
    </lineage>
</organism>
<dbReference type="EMBL" id="KZ345585">
    <property type="protein sequence ID" value="PIO72826.1"/>
    <property type="molecule type" value="Genomic_DNA"/>
</dbReference>
<dbReference type="Gene3D" id="1.20.1560.10">
    <property type="entry name" value="ABC transporter type 1, transmembrane domain"/>
    <property type="match status" value="1"/>
</dbReference>
<keyword evidence="2" id="KW-0813">Transport</keyword>
<dbReference type="OrthoDB" id="6500128at2759"/>
<evidence type="ECO:0000256" key="6">
    <source>
        <dbReference type="ARBA" id="ARBA00022840"/>
    </source>
</evidence>
<evidence type="ECO:0000256" key="5">
    <source>
        <dbReference type="ARBA" id="ARBA00022741"/>
    </source>
</evidence>
<accession>A0A2G9URQ0</accession>
<keyword evidence="9" id="KW-0325">Glycoprotein</keyword>
<dbReference type="GO" id="GO:0042626">
    <property type="term" value="F:ATPase-coupled transmembrane transporter activity"/>
    <property type="evidence" value="ECO:0007669"/>
    <property type="project" value="TreeGrafter"/>
</dbReference>
<evidence type="ECO:0000256" key="10">
    <source>
        <dbReference type="SAM" id="Phobius"/>
    </source>
</evidence>
<evidence type="ECO:0000256" key="9">
    <source>
        <dbReference type="ARBA" id="ARBA00023180"/>
    </source>
</evidence>
<dbReference type="GO" id="GO:0005524">
    <property type="term" value="F:ATP binding"/>
    <property type="evidence" value="ECO:0007669"/>
    <property type="project" value="UniProtKB-KW"/>
</dbReference>
<evidence type="ECO:0000256" key="1">
    <source>
        <dbReference type="ARBA" id="ARBA00004651"/>
    </source>
</evidence>
<gene>
    <name evidence="12" type="ORF">TELCIR_05220</name>
</gene>
<evidence type="ECO:0000259" key="11">
    <source>
        <dbReference type="PROSITE" id="PS50893"/>
    </source>
</evidence>
<dbReference type="Pfam" id="PF00005">
    <property type="entry name" value="ABC_tran"/>
    <property type="match status" value="1"/>
</dbReference>
<dbReference type="InterPro" id="IPR003593">
    <property type="entry name" value="AAA+_ATPase"/>
</dbReference>
<comment type="subcellular location">
    <subcellularLocation>
        <location evidence="1">Cell membrane</location>
        <topology evidence="1">Multi-pass membrane protein</topology>
    </subcellularLocation>
</comment>
<keyword evidence="6 12" id="KW-0067">ATP-binding</keyword>
<feature type="transmembrane region" description="Helical" evidence="10">
    <location>
        <begin position="20"/>
        <end position="39"/>
    </location>
</feature>
<dbReference type="PANTHER" id="PTHR24223:SF330">
    <property type="entry name" value="ATP-BINDING CASSETTE SUB-FAMILY C MEMBER 10"/>
    <property type="match status" value="1"/>
</dbReference>
<evidence type="ECO:0000256" key="2">
    <source>
        <dbReference type="ARBA" id="ARBA00022448"/>
    </source>
</evidence>
<feature type="domain" description="ABC transporter" evidence="11">
    <location>
        <begin position="107"/>
        <end position="334"/>
    </location>
</feature>
<keyword evidence="5" id="KW-0547">Nucleotide-binding</keyword>
<dbReference type="SUPFAM" id="SSF52540">
    <property type="entry name" value="P-loop containing nucleoside triphosphate hydrolases"/>
    <property type="match status" value="1"/>
</dbReference>
<dbReference type="InterPro" id="IPR027417">
    <property type="entry name" value="P-loop_NTPase"/>
</dbReference>
<dbReference type="InterPro" id="IPR050173">
    <property type="entry name" value="ABC_transporter_C-like"/>
</dbReference>
<evidence type="ECO:0000313" key="12">
    <source>
        <dbReference type="EMBL" id="PIO72826.1"/>
    </source>
</evidence>
<keyword evidence="3" id="KW-1003">Cell membrane</keyword>
<dbReference type="Proteomes" id="UP000230423">
    <property type="component" value="Unassembled WGS sequence"/>
</dbReference>
<feature type="transmembrane region" description="Helical" evidence="10">
    <location>
        <begin position="45"/>
        <end position="65"/>
    </location>
</feature>
<dbReference type="AlphaFoldDB" id="A0A2G9URQ0"/>
<dbReference type="FunFam" id="3.40.50.300:FF:002145">
    <property type="entry name" value="ABC transporter (MsbA subfamily)"/>
    <property type="match status" value="1"/>
</dbReference>
<dbReference type="PROSITE" id="PS50893">
    <property type="entry name" value="ABC_TRANSPORTER_2"/>
    <property type="match status" value="1"/>
</dbReference>
<reference evidence="12 13" key="1">
    <citation type="submission" date="2015-09" db="EMBL/GenBank/DDBJ databases">
        <title>Draft genome of the parasitic nematode Teladorsagia circumcincta isolate WARC Sus (inbred).</title>
        <authorList>
            <person name="Mitreva M."/>
        </authorList>
    </citation>
    <scope>NUCLEOTIDE SEQUENCE [LARGE SCALE GENOMIC DNA]</scope>
    <source>
        <strain evidence="12 13">S</strain>
    </source>
</reference>
<evidence type="ECO:0000313" key="13">
    <source>
        <dbReference type="Proteomes" id="UP000230423"/>
    </source>
</evidence>
<dbReference type="Gene3D" id="3.40.50.300">
    <property type="entry name" value="P-loop containing nucleotide triphosphate hydrolases"/>
    <property type="match status" value="1"/>
</dbReference>
<keyword evidence="7 10" id="KW-1133">Transmembrane helix</keyword>
<evidence type="ECO:0000256" key="4">
    <source>
        <dbReference type="ARBA" id="ARBA00022692"/>
    </source>
</evidence>
<dbReference type="InterPro" id="IPR036640">
    <property type="entry name" value="ABC1_TM_sf"/>
</dbReference>
<dbReference type="SUPFAM" id="SSF90123">
    <property type="entry name" value="ABC transporter transmembrane region"/>
    <property type="match status" value="1"/>
</dbReference>
<proteinExistence type="predicted"/>
<keyword evidence="8 10" id="KW-0472">Membrane</keyword>
<evidence type="ECO:0000256" key="3">
    <source>
        <dbReference type="ARBA" id="ARBA00022475"/>
    </source>
</evidence>
<keyword evidence="4 10" id="KW-0812">Transmembrane</keyword>
<dbReference type="SMART" id="SM00382">
    <property type="entry name" value="AAA"/>
    <property type="match status" value="1"/>
</dbReference>